<protein>
    <submittedName>
        <fullName evidence="2">Uncharacterized protein</fullName>
    </submittedName>
</protein>
<gene>
    <name evidence="2" type="ORF">BCR32DRAFT_330173</name>
    <name evidence="1" type="ORF">BCR32DRAFT_331000</name>
</gene>
<keyword evidence="3" id="KW-1185">Reference proteome</keyword>
<accession>A0A1Y1W7W0</accession>
<evidence type="ECO:0000313" key="2">
    <source>
        <dbReference type="EMBL" id="ORX69316.1"/>
    </source>
</evidence>
<name>A0A1Y1W7W0_9FUNG</name>
<evidence type="ECO:0000313" key="3">
    <source>
        <dbReference type="Proteomes" id="UP000193944"/>
    </source>
</evidence>
<reference evidence="2 3" key="2">
    <citation type="submission" date="2016-08" db="EMBL/GenBank/DDBJ databases">
        <title>Pervasive Adenine N6-methylation of Active Genes in Fungi.</title>
        <authorList>
            <consortium name="DOE Joint Genome Institute"/>
            <person name="Mondo S.J."/>
            <person name="Dannebaum R.O."/>
            <person name="Kuo R.C."/>
            <person name="Labutti K."/>
            <person name="Haridas S."/>
            <person name="Kuo A."/>
            <person name="Salamov A."/>
            <person name="Ahrendt S.R."/>
            <person name="Lipzen A."/>
            <person name="Sullivan W."/>
            <person name="Andreopoulos W.B."/>
            <person name="Clum A."/>
            <person name="Lindquist E."/>
            <person name="Daum C."/>
            <person name="Ramamoorthy G.K."/>
            <person name="Gryganskyi A."/>
            <person name="Culley D."/>
            <person name="Magnuson J.K."/>
            <person name="James T.Y."/>
            <person name="O'Malley M.A."/>
            <person name="Stajich J.E."/>
            <person name="Spatafora J.W."/>
            <person name="Visel A."/>
            <person name="Grigoriev I.V."/>
        </authorList>
    </citation>
    <scope>NUCLEOTIDE SEQUENCE [LARGE SCALE GENOMIC DNA]</scope>
    <source>
        <strain evidence="2 3">S4</strain>
    </source>
</reference>
<comment type="caution">
    <text evidence="2">The sequence shown here is derived from an EMBL/GenBank/DDBJ whole genome shotgun (WGS) entry which is preliminary data.</text>
</comment>
<dbReference type="Proteomes" id="UP000193944">
    <property type="component" value="Unassembled WGS sequence"/>
</dbReference>
<reference evidence="2 3" key="1">
    <citation type="submission" date="2016-08" db="EMBL/GenBank/DDBJ databases">
        <title>A Parts List for Fungal Cellulosomes Revealed by Comparative Genomics.</title>
        <authorList>
            <consortium name="DOE Joint Genome Institute"/>
            <person name="Haitjema C.H."/>
            <person name="Gilmore S.P."/>
            <person name="Henske J.K."/>
            <person name="Solomon K.V."/>
            <person name="De Groot R."/>
            <person name="Kuo A."/>
            <person name="Mondo S.J."/>
            <person name="Salamov A.A."/>
            <person name="Labutti K."/>
            <person name="Zhao Z."/>
            <person name="Chiniquy J."/>
            <person name="Barry K."/>
            <person name="Brewer H.M."/>
            <person name="Purvine S.O."/>
            <person name="Wright A.T."/>
            <person name="Boxma B."/>
            <person name="Van Alen T."/>
            <person name="Hackstein J.H."/>
            <person name="Baker S.E."/>
            <person name="Grigoriev I.V."/>
            <person name="O'Malley M.A."/>
        </authorList>
    </citation>
    <scope>NUCLEOTIDE SEQUENCE [LARGE SCALE GENOMIC DNA]</scope>
    <source>
        <strain evidence="2 3">S4</strain>
    </source>
</reference>
<proteinExistence type="predicted"/>
<sequence>MSKLGYKVYNLIPWYAPSKRPQCFSNGECSTIFTALCRKYKYIIIGDLVSDGYGYIINGCSSKVIFEITNRFDAFVDENIEEYHRRFGLSLNDTNKDISIVMSSPYEDYYACQRGVHIPLYHVIRSTGYIYGILDSSNIEKRNELIIVNRSSQDISISKTELEKRFILFKLISPKDCNINILSQYKAQLILPSHITNQIIMENFKYGIVMIVPSKSLFREIVSNINYTFGAKEILQIDDGLEKYTDWYNEEFKDLIIYFNSWDDIHNIMNNSDFDKIKLKAMKYAEEYEDKIIEQWKEVLNNEEKHLISHDKPICKDSNFNDFHNY</sequence>
<dbReference type="AlphaFoldDB" id="A0A1Y1W7W0"/>
<organism evidence="2 3">
    <name type="scientific">Anaeromyces robustus</name>
    <dbReference type="NCBI Taxonomy" id="1754192"/>
    <lineage>
        <taxon>Eukaryota</taxon>
        <taxon>Fungi</taxon>
        <taxon>Fungi incertae sedis</taxon>
        <taxon>Chytridiomycota</taxon>
        <taxon>Chytridiomycota incertae sedis</taxon>
        <taxon>Neocallimastigomycetes</taxon>
        <taxon>Neocallimastigales</taxon>
        <taxon>Neocallimastigaceae</taxon>
        <taxon>Anaeromyces</taxon>
    </lineage>
</organism>
<dbReference type="OrthoDB" id="543916at2759"/>
<evidence type="ECO:0000313" key="1">
    <source>
        <dbReference type="EMBL" id="ORX45830.1"/>
    </source>
</evidence>
<dbReference type="EMBL" id="MCFG01000419">
    <property type="protein sequence ID" value="ORX69316.1"/>
    <property type="molecule type" value="Genomic_DNA"/>
</dbReference>
<dbReference type="EMBL" id="MCFG01000771">
    <property type="protein sequence ID" value="ORX45830.1"/>
    <property type="molecule type" value="Genomic_DNA"/>
</dbReference>
<dbReference type="STRING" id="1754192.A0A1Y1W7W0"/>